<evidence type="ECO:0008006" key="3">
    <source>
        <dbReference type="Google" id="ProtNLM"/>
    </source>
</evidence>
<dbReference type="PANTHER" id="PTHR43745">
    <property type="entry name" value="NITROREDUCTASE MJ1384-RELATED"/>
    <property type="match status" value="1"/>
</dbReference>
<evidence type="ECO:0000313" key="1">
    <source>
        <dbReference type="EMBL" id="ARF70246.1"/>
    </source>
</evidence>
<proteinExistence type="predicted"/>
<name>A0A1V0UYJ5_9BACL</name>
<sequence>MITVLNTATYKTNKDLVLLQSRLYSPSYAGPGKWIVYNPATKKAFLAVGKDRLPYIVPLLTQASKNPIKQNQTVDKTIMKLVEEGLLTEAEFSAEGKANTFAEKYHKAVYNFPFRDYHDKEWLLKDHETMDLYTKLWDQPPVFTKRQGNKKYLKVIDKAELKTVHSVISEDFIMLLLKTVFGSEQSLDGYPNRSIRKISPSGGAKHPTEAVLFLYKDYGELRKGVYTYDAENHALIENHSFQQDYPPHYGSESISILIRSRVERPMWRYREIRSFRAVMIDTGHVIENIRQLCEYNGFYTTLTKAIHAENIDDFDWVREPHLCTLHVSPETINKSNLVPDVPLALPASKRYNTNPCIYFTFKEGQLVCNTLWPNVKSTVINYEEFEVLTHCLPSRRGDRDISQKGLLMNFSIGKTKLAELSRSYLLIPENIAKKLYSELLLWINHNWYMSFLLHCEVQNSSERIQEPPFRRDVILRNPDLLFERKTTRKFSGRKLSLSQFNHILKNAIPIDERDTTELIVNVKHVETIEAGLYVWRNSILSLVGEALSGDQVRTLVIGQEWAGTGAVDIWIKKQVECLNPAMYEMSLMSLGAVGQRICIACTEEGISTFMTPAIKDEISFNTLKMDKSLEIALYHFTIGYKGE</sequence>
<dbReference type="InterPro" id="IPR000415">
    <property type="entry name" value="Nitroreductase-like"/>
</dbReference>
<dbReference type="InterPro" id="IPR052544">
    <property type="entry name" value="Bacteriocin_Proc_Enz"/>
</dbReference>
<dbReference type="SUPFAM" id="SSF55469">
    <property type="entry name" value="FMN-dependent nitroreductase-like"/>
    <property type="match status" value="1"/>
</dbReference>
<evidence type="ECO:0000313" key="2">
    <source>
        <dbReference type="Proteomes" id="UP000192727"/>
    </source>
</evidence>
<dbReference type="Proteomes" id="UP000192727">
    <property type="component" value="Chromosome"/>
</dbReference>
<dbReference type="EMBL" id="CP020557">
    <property type="protein sequence ID" value="ARF70246.1"/>
    <property type="molecule type" value="Genomic_DNA"/>
</dbReference>
<accession>A0A1V0UYJ5</accession>
<dbReference type="Gene3D" id="3.40.109.10">
    <property type="entry name" value="NADH Oxidase"/>
    <property type="match status" value="2"/>
</dbReference>
<gene>
    <name evidence="1" type="ORF">B7C51_23990</name>
</gene>
<dbReference type="AlphaFoldDB" id="A0A1V0UYJ5"/>
<protein>
    <recommendedName>
        <fullName evidence="3">Nitroreductase domain-containing protein</fullName>
    </recommendedName>
</protein>
<dbReference type="PANTHER" id="PTHR43745:SF2">
    <property type="entry name" value="NITROREDUCTASE MJ1384-RELATED"/>
    <property type="match status" value="1"/>
</dbReference>
<reference evidence="1 2" key="1">
    <citation type="submission" date="2017-03" db="EMBL/GenBank/DDBJ databases">
        <title>Paenibacillus larvae genome sequencing.</title>
        <authorList>
            <person name="Dingman D.W."/>
        </authorList>
    </citation>
    <scope>NUCLEOTIDE SEQUENCE [LARGE SCALE GENOMIC DNA]</scope>
    <source>
        <strain evidence="1 2">SAG 10367</strain>
    </source>
</reference>
<dbReference type="GO" id="GO:0016491">
    <property type="term" value="F:oxidoreductase activity"/>
    <property type="evidence" value="ECO:0007669"/>
    <property type="project" value="InterPro"/>
</dbReference>
<organism evidence="1 2">
    <name type="scientific">Paenibacillus larvae subsp. pulvifaciens</name>
    <dbReference type="NCBI Taxonomy" id="1477"/>
    <lineage>
        <taxon>Bacteria</taxon>
        <taxon>Bacillati</taxon>
        <taxon>Bacillota</taxon>
        <taxon>Bacilli</taxon>
        <taxon>Bacillales</taxon>
        <taxon>Paenibacillaceae</taxon>
        <taxon>Paenibacillus</taxon>
    </lineage>
</organism>